<accession>A0A0G0Y5M2</accession>
<dbReference type="GO" id="GO:0003677">
    <property type="term" value="F:DNA binding"/>
    <property type="evidence" value="ECO:0007669"/>
    <property type="project" value="InterPro"/>
</dbReference>
<dbReference type="Gene3D" id="1.10.287.180">
    <property type="entry name" value="Transcription elongation factor, GreA/GreB, N-terminal domain"/>
    <property type="match status" value="1"/>
</dbReference>
<proteinExistence type="predicted"/>
<dbReference type="Proteomes" id="UP000034493">
    <property type="component" value="Unassembled WGS sequence"/>
</dbReference>
<keyword evidence="1" id="KW-0175">Coiled coil</keyword>
<evidence type="ECO:0000313" key="4">
    <source>
        <dbReference type="Proteomes" id="UP000034493"/>
    </source>
</evidence>
<dbReference type="InterPro" id="IPR036805">
    <property type="entry name" value="Tscrpt_elong_fac_GreA/B_N_sf"/>
</dbReference>
<feature type="coiled-coil region" evidence="1">
    <location>
        <begin position="2"/>
        <end position="29"/>
    </location>
</feature>
<reference evidence="3 4" key="1">
    <citation type="journal article" date="2015" name="Nature">
        <title>rRNA introns, odd ribosomes, and small enigmatic genomes across a large radiation of phyla.</title>
        <authorList>
            <person name="Brown C.T."/>
            <person name="Hug L.A."/>
            <person name="Thomas B.C."/>
            <person name="Sharon I."/>
            <person name="Castelle C.J."/>
            <person name="Singh A."/>
            <person name="Wilkins M.J."/>
            <person name="Williams K.H."/>
            <person name="Banfield J.F."/>
        </authorList>
    </citation>
    <scope>NUCLEOTIDE SEQUENCE [LARGE SCALE GENOMIC DNA]</scope>
</reference>
<dbReference type="GO" id="GO:0032784">
    <property type="term" value="P:regulation of DNA-templated transcription elongation"/>
    <property type="evidence" value="ECO:0007669"/>
    <property type="project" value="InterPro"/>
</dbReference>
<gene>
    <name evidence="3" type="ORF">UU56_C0003G0029</name>
</gene>
<evidence type="ECO:0000256" key="2">
    <source>
        <dbReference type="SAM" id="MobiDB-lite"/>
    </source>
</evidence>
<organism evidence="3 4">
    <name type="scientific">Candidatus Curtissbacteria bacterium GW2011_GWA2_41_24</name>
    <dbReference type="NCBI Taxonomy" id="1618411"/>
    <lineage>
        <taxon>Bacteria</taxon>
        <taxon>Candidatus Curtissiibacteriota</taxon>
    </lineage>
</organism>
<sequence length="97" mass="11015">MVQAKAQKLKQLKNRLKELEEVKLKEALAKYGEAYQESGSAWNENAAWELADEEVSVLRAMITEIKNEIRNLEHPAISQLNVEPQTSKAGKKYSNSK</sequence>
<dbReference type="EMBL" id="LCBC01000003">
    <property type="protein sequence ID" value="KKS04741.1"/>
    <property type="molecule type" value="Genomic_DNA"/>
</dbReference>
<evidence type="ECO:0000256" key="1">
    <source>
        <dbReference type="SAM" id="Coils"/>
    </source>
</evidence>
<feature type="region of interest" description="Disordered" evidence="2">
    <location>
        <begin position="78"/>
        <end position="97"/>
    </location>
</feature>
<protein>
    <submittedName>
        <fullName evidence="3">Uncharacterized protein</fullName>
    </submittedName>
</protein>
<comment type="caution">
    <text evidence="3">The sequence shown here is derived from an EMBL/GenBank/DDBJ whole genome shotgun (WGS) entry which is preliminary data.</text>
</comment>
<evidence type="ECO:0000313" key="3">
    <source>
        <dbReference type="EMBL" id="KKS04741.1"/>
    </source>
</evidence>
<dbReference type="AlphaFoldDB" id="A0A0G0Y5M2"/>
<name>A0A0G0Y5M2_9BACT</name>